<keyword evidence="6" id="KW-0808">Transferase</keyword>
<evidence type="ECO:0000256" key="7">
    <source>
        <dbReference type="ARBA" id="ARBA00032759"/>
    </source>
</evidence>
<reference evidence="11" key="1">
    <citation type="submission" date="2020-11" db="EMBL/GenBank/DDBJ databases">
        <authorList>
            <person name="Tran Van P."/>
        </authorList>
    </citation>
    <scope>NUCLEOTIDE SEQUENCE</scope>
</reference>
<dbReference type="PANTHER" id="PTHR11571">
    <property type="entry name" value="GLUTATHIONE S-TRANSFERASE"/>
    <property type="match status" value="1"/>
</dbReference>
<dbReference type="FunFam" id="1.20.1050.10:FF:000020">
    <property type="entry name" value="Glutathione S-transferase P 1"/>
    <property type="match status" value="2"/>
</dbReference>
<sequence length="381" mass="44032">MSTESTPILGYWDTRGRAQPIRYLLVYAGVEFTDKIYTKAEKSIWESEKNTLGLDFPNLPYYIDGDLKLTQSMAILRYVGQKYGLVATDDSQRAIQYMCEQQILDFLNDLVQIPQAVDYQEKKQEYVTNRVVPQLDLLAKFFADKQWLTGGQLSYVDFFAYDILFMLRANIAETIGKYPTFGQYLARFEALPAIKAYQILAYWDIRARAQPIRLLLAYIGVDFEDRRYKFIDRDDYLADKFSLGLDFPNLPYYIDGDLKLTQSLAIIRYLAAKHGLMAGTDDPPRLAMQSMVEQYLDDIKQGFVPILLSDDYAAKRSEYSAGPLTTQLDQLVKFMGDEPWLTGDQLSYVDFMGYELLDWIRLFTPETNFFVILRAPDLEGI</sequence>
<dbReference type="Proteomes" id="UP000759131">
    <property type="component" value="Unassembled WGS sequence"/>
</dbReference>
<dbReference type="InterPro" id="IPR036249">
    <property type="entry name" value="Thioredoxin-like_sf"/>
</dbReference>
<dbReference type="SFLD" id="SFLDG00363">
    <property type="entry name" value="AMPS_(cytGST):_Alpha-__Mu-__Pi"/>
    <property type="match status" value="1"/>
</dbReference>
<comment type="subunit">
    <text evidence="4">Homodimer.</text>
</comment>
<dbReference type="Pfam" id="PF14497">
    <property type="entry name" value="GST_C_3"/>
    <property type="match status" value="2"/>
</dbReference>
<comment type="similarity">
    <text evidence="2">Belongs to the GST superfamily. Mu family.</text>
</comment>
<gene>
    <name evidence="11" type="ORF">OSB1V03_LOCUS2957</name>
</gene>
<dbReference type="GO" id="GO:0004364">
    <property type="term" value="F:glutathione transferase activity"/>
    <property type="evidence" value="ECO:0007669"/>
    <property type="project" value="UniProtKB-EC"/>
</dbReference>
<accession>A0A7R9PWI0</accession>
<proteinExistence type="inferred from homology"/>
<dbReference type="CDD" id="cd03075">
    <property type="entry name" value="GST_N_Mu"/>
    <property type="match status" value="2"/>
</dbReference>
<dbReference type="Gene3D" id="1.20.1050.130">
    <property type="match status" value="2"/>
</dbReference>
<dbReference type="EMBL" id="OC855701">
    <property type="protein sequence ID" value="CAD7622494.1"/>
    <property type="molecule type" value="Genomic_DNA"/>
</dbReference>
<evidence type="ECO:0000256" key="4">
    <source>
        <dbReference type="ARBA" id="ARBA00011738"/>
    </source>
</evidence>
<feature type="domain" description="GST C-terminal" evidence="10">
    <location>
        <begin position="282"/>
        <end position="381"/>
    </location>
</feature>
<dbReference type="InterPro" id="IPR050213">
    <property type="entry name" value="GST_superfamily"/>
</dbReference>
<dbReference type="InterPro" id="IPR040079">
    <property type="entry name" value="Glutathione_S-Trfase"/>
</dbReference>
<dbReference type="PANTHER" id="PTHR11571:SF222">
    <property type="entry name" value="GLUTATHIONE TRANSFERASE"/>
    <property type="match status" value="1"/>
</dbReference>
<feature type="domain" description="GST N-terminal" evidence="9">
    <location>
        <begin position="196"/>
        <end position="278"/>
    </location>
</feature>
<evidence type="ECO:0000313" key="11">
    <source>
        <dbReference type="EMBL" id="CAD7622494.1"/>
    </source>
</evidence>
<evidence type="ECO:0000256" key="8">
    <source>
        <dbReference type="ARBA" id="ARBA00047960"/>
    </source>
</evidence>
<dbReference type="EC" id="2.5.1.18" evidence="5"/>
<dbReference type="PROSITE" id="PS50405">
    <property type="entry name" value="GST_CTER"/>
    <property type="match status" value="2"/>
</dbReference>
<keyword evidence="12" id="KW-1185">Reference proteome</keyword>
<dbReference type="InterPro" id="IPR004045">
    <property type="entry name" value="Glutathione_S-Trfase_N"/>
</dbReference>
<dbReference type="SFLD" id="SFLDS00019">
    <property type="entry name" value="Glutathione_Transferase_(cytos"/>
    <property type="match status" value="2"/>
</dbReference>
<dbReference type="SFLD" id="SFLDG01205">
    <property type="entry name" value="AMPS.1"/>
    <property type="match status" value="1"/>
</dbReference>
<evidence type="ECO:0000256" key="2">
    <source>
        <dbReference type="ARBA" id="ARBA00005861"/>
    </source>
</evidence>
<dbReference type="InterPro" id="IPR036282">
    <property type="entry name" value="Glutathione-S-Trfase_C_sf"/>
</dbReference>
<dbReference type="GO" id="GO:0006749">
    <property type="term" value="P:glutathione metabolic process"/>
    <property type="evidence" value="ECO:0007669"/>
    <property type="project" value="TreeGrafter"/>
</dbReference>
<evidence type="ECO:0000256" key="1">
    <source>
        <dbReference type="ARBA" id="ARBA00003701"/>
    </source>
</evidence>
<comment type="similarity">
    <text evidence="3">Belongs to the GST superfamily. Pi family.</text>
</comment>
<feature type="domain" description="GST C-terminal" evidence="10">
    <location>
        <begin position="89"/>
        <end position="212"/>
    </location>
</feature>
<evidence type="ECO:0000256" key="5">
    <source>
        <dbReference type="ARBA" id="ARBA00012452"/>
    </source>
</evidence>
<comment type="function">
    <text evidence="1">Conjugation of reduced glutathione to a wide number of exogenous and endogenous hydrophobic electrophiles.</text>
</comment>
<dbReference type="InterPro" id="IPR010987">
    <property type="entry name" value="Glutathione-S-Trfase_C-like"/>
</dbReference>
<dbReference type="InterPro" id="IPR004046">
    <property type="entry name" value="GST_C"/>
</dbReference>
<dbReference type="SUPFAM" id="SSF47616">
    <property type="entry name" value="GST C-terminal domain-like"/>
    <property type="match status" value="2"/>
</dbReference>
<dbReference type="EMBL" id="CAJPIZ010001126">
    <property type="protein sequence ID" value="CAG2102924.1"/>
    <property type="molecule type" value="Genomic_DNA"/>
</dbReference>
<dbReference type="PROSITE" id="PS50404">
    <property type="entry name" value="GST_NTER"/>
    <property type="match status" value="2"/>
</dbReference>
<evidence type="ECO:0000259" key="10">
    <source>
        <dbReference type="PROSITE" id="PS50405"/>
    </source>
</evidence>
<feature type="domain" description="GST N-terminal" evidence="9">
    <location>
        <begin position="5"/>
        <end position="87"/>
    </location>
</feature>
<dbReference type="Pfam" id="PF02798">
    <property type="entry name" value="GST_N"/>
    <property type="match status" value="2"/>
</dbReference>
<evidence type="ECO:0000256" key="6">
    <source>
        <dbReference type="ARBA" id="ARBA00022679"/>
    </source>
</evidence>
<protein>
    <recommendedName>
        <fullName evidence="5">glutathione transferase</fullName>
        <ecNumber evidence="5">2.5.1.18</ecNumber>
    </recommendedName>
    <alternativeName>
        <fullName evidence="7">GST class-pi</fullName>
    </alternativeName>
</protein>
<organism evidence="11">
    <name type="scientific">Medioppia subpectinata</name>
    <dbReference type="NCBI Taxonomy" id="1979941"/>
    <lineage>
        <taxon>Eukaryota</taxon>
        <taxon>Metazoa</taxon>
        <taxon>Ecdysozoa</taxon>
        <taxon>Arthropoda</taxon>
        <taxon>Chelicerata</taxon>
        <taxon>Arachnida</taxon>
        <taxon>Acari</taxon>
        <taxon>Acariformes</taxon>
        <taxon>Sarcoptiformes</taxon>
        <taxon>Oribatida</taxon>
        <taxon>Brachypylina</taxon>
        <taxon>Oppioidea</taxon>
        <taxon>Oppiidae</taxon>
        <taxon>Medioppia</taxon>
    </lineage>
</organism>
<dbReference type="OrthoDB" id="414243at2759"/>
<evidence type="ECO:0000259" key="9">
    <source>
        <dbReference type="PROSITE" id="PS50404"/>
    </source>
</evidence>
<evidence type="ECO:0000313" key="12">
    <source>
        <dbReference type="Proteomes" id="UP000759131"/>
    </source>
</evidence>
<comment type="catalytic activity">
    <reaction evidence="8">
        <text>RX + glutathione = an S-substituted glutathione + a halide anion + H(+)</text>
        <dbReference type="Rhea" id="RHEA:16437"/>
        <dbReference type="ChEBI" id="CHEBI:15378"/>
        <dbReference type="ChEBI" id="CHEBI:16042"/>
        <dbReference type="ChEBI" id="CHEBI:17792"/>
        <dbReference type="ChEBI" id="CHEBI:57925"/>
        <dbReference type="ChEBI" id="CHEBI:90779"/>
        <dbReference type="EC" id="2.5.1.18"/>
    </reaction>
</comment>
<dbReference type="AlphaFoldDB" id="A0A7R9PWI0"/>
<evidence type="ECO:0000256" key="3">
    <source>
        <dbReference type="ARBA" id="ARBA00007297"/>
    </source>
</evidence>
<dbReference type="SUPFAM" id="SSF52833">
    <property type="entry name" value="Thioredoxin-like"/>
    <property type="match status" value="2"/>
</dbReference>
<name>A0A7R9PWI0_9ACAR</name>